<dbReference type="Proteomes" id="UP000183832">
    <property type="component" value="Unassembled WGS sequence"/>
</dbReference>
<protein>
    <submittedName>
        <fullName evidence="1">CLUMA_CG019778, isoform A</fullName>
    </submittedName>
</protein>
<accession>A0A1J1J324</accession>
<organism evidence="1 2">
    <name type="scientific">Clunio marinus</name>
    <dbReference type="NCBI Taxonomy" id="568069"/>
    <lineage>
        <taxon>Eukaryota</taxon>
        <taxon>Metazoa</taxon>
        <taxon>Ecdysozoa</taxon>
        <taxon>Arthropoda</taxon>
        <taxon>Hexapoda</taxon>
        <taxon>Insecta</taxon>
        <taxon>Pterygota</taxon>
        <taxon>Neoptera</taxon>
        <taxon>Endopterygota</taxon>
        <taxon>Diptera</taxon>
        <taxon>Nematocera</taxon>
        <taxon>Chironomoidea</taxon>
        <taxon>Chironomidae</taxon>
        <taxon>Clunio</taxon>
    </lineage>
</organism>
<keyword evidence="2" id="KW-1185">Reference proteome</keyword>
<reference evidence="1 2" key="1">
    <citation type="submission" date="2015-04" db="EMBL/GenBank/DDBJ databases">
        <authorList>
            <person name="Syromyatnikov M.Y."/>
            <person name="Popov V.N."/>
        </authorList>
    </citation>
    <scope>NUCLEOTIDE SEQUENCE [LARGE SCALE GENOMIC DNA]</scope>
</reference>
<evidence type="ECO:0000313" key="1">
    <source>
        <dbReference type="EMBL" id="CRL06875.1"/>
    </source>
</evidence>
<gene>
    <name evidence="1" type="ORF">CLUMA_CG019778</name>
</gene>
<name>A0A1J1J324_9DIPT</name>
<proteinExistence type="predicted"/>
<sequence length="59" mass="6868">MNYANVWCLKFYYAEYHSRSLMNHNSLLIGKDESLVMEDIKHILVQPSSDLKTNAVHAK</sequence>
<dbReference type="AlphaFoldDB" id="A0A1J1J324"/>
<dbReference type="EMBL" id="CVRI01000067">
    <property type="protein sequence ID" value="CRL06875.1"/>
    <property type="molecule type" value="Genomic_DNA"/>
</dbReference>
<evidence type="ECO:0000313" key="2">
    <source>
        <dbReference type="Proteomes" id="UP000183832"/>
    </source>
</evidence>